<dbReference type="AlphaFoldDB" id="A0A6J7JGE2"/>
<keyword evidence="2" id="KW-1133">Transmembrane helix</keyword>
<sequence>MQHPSTAPGPEIGWGIGLIGLLASAMIGWLMDVGVGFLLLLLIFWGAVGTLFAFLVERSTIEEHDRVDELQNTRLDKLGTLAPPAPEPKPGLPKPQPEPNMSEPRRCREAQLEEQRRRDHHTAT</sequence>
<feature type="compositionally biased region" description="Pro residues" evidence="1">
    <location>
        <begin position="83"/>
        <end position="98"/>
    </location>
</feature>
<feature type="transmembrane region" description="Helical" evidence="2">
    <location>
        <begin position="37"/>
        <end position="56"/>
    </location>
</feature>
<keyword evidence="2" id="KW-0472">Membrane</keyword>
<gene>
    <name evidence="3" type="ORF">UFOPK3564_03007</name>
</gene>
<feature type="compositionally biased region" description="Basic and acidic residues" evidence="1">
    <location>
        <begin position="103"/>
        <end position="124"/>
    </location>
</feature>
<evidence type="ECO:0000256" key="1">
    <source>
        <dbReference type="SAM" id="MobiDB-lite"/>
    </source>
</evidence>
<evidence type="ECO:0000256" key="2">
    <source>
        <dbReference type="SAM" id="Phobius"/>
    </source>
</evidence>
<evidence type="ECO:0000313" key="3">
    <source>
        <dbReference type="EMBL" id="CAB4941847.1"/>
    </source>
</evidence>
<reference evidence="3" key="1">
    <citation type="submission" date="2020-05" db="EMBL/GenBank/DDBJ databases">
        <authorList>
            <person name="Chiriac C."/>
            <person name="Salcher M."/>
            <person name="Ghai R."/>
            <person name="Kavagutti S V."/>
        </authorList>
    </citation>
    <scope>NUCLEOTIDE SEQUENCE</scope>
</reference>
<name>A0A6J7JGE2_9ZZZZ</name>
<keyword evidence="2" id="KW-0812">Transmembrane</keyword>
<protein>
    <submittedName>
        <fullName evidence="3">Unannotated protein</fullName>
    </submittedName>
</protein>
<proteinExistence type="predicted"/>
<organism evidence="3">
    <name type="scientific">freshwater metagenome</name>
    <dbReference type="NCBI Taxonomy" id="449393"/>
    <lineage>
        <taxon>unclassified sequences</taxon>
        <taxon>metagenomes</taxon>
        <taxon>ecological metagenomes</taxon>
    </lineage>
</organism>
<accession>A0A6J7JGE2</accession>
<dbReference type="EMBL" id="CAFBMK010000252">
    <property type="protein sequence ID" value="CAB4941847.1"/>
    <property type="molecule type" value="Genomic_DNA"/>
</dbReference>
<feature type="region of interest" description="Disordered" evidence="1">
    <location>
        <begin position="72"/>
        <end position="124"/>
    </location>
</feature>
<feature type="transmembrane region" description="Helical" evidence="2">
    <location>
        <begin position="12"/>
        <end position="31"/>
    </location>
</feature>